<reference evidence="2" key="1">
    <citation type="submission" date="2021-02" db="EMBL/GenBank/DDBJ databases">
        <authorList>
            <person name="Nieuwenhuis M."/>
            <person name="Van De Peppel L.J.J."/>
        </authorList>
    </citation>
    <scope>NUCLEOTIDE SEQUENCE</scope>
    <source>
        <strain evidence="2">D49</strain>
    </source>
</reference>
<sequence length="357" mass="37651">MSVWARTGPPPNLAGFYNPGWPGCCRVPKTAVDYKLIQAADWRSVSIVHNVLMPSEIKAALDSLGNRGGSAPLGSAGIGRTTKNATSDRKSSGNSSPSRSSSLSGRNNASINTKTRHSSPKQNSSSLGIPRSSSSNAVSTSVPTASNMDHLQHQRRQSAERRIEGVHSSHSSPKRKNVDLDASLSPRRNSSATKGPPVTPATPSVSVSKVVADGRSPSNHASARRRSSVSNTTPIKSAPAPPSRSSERPSSFVTPRSTKKDDLSSSASSSSGSSDGIGSMTDSTVTSDGGFTDYLSDESEAELQRQAEARAALLAQNQAEELEFKAARQQLAHIDLRPPKTWNPTNLTNSTASRRAV</sequence>
<feature type="compositionally biased region" description="Polar residues" evidence="1">
    <location>
        <begin position="342"/>
        <end position="357"/>
    </location>
</feature>
<accession>A0A9P7GJK8</accession>
<reference evidence="2" key="2">
    <citation type="submission" date="2021-10" db="EMBL/GenBank/DDBJ databases">
        <title>Phylogenomics reveals ancestral predisposition of the termite-cultivated fungus Termitomyces towards a domesticated lifestyle.</title>
        <authorList>
            <person name="Auxier B."/>
            <person name="Grum-Grzhimaylo A."/>
            <person name="Cardenas M.E."/>
            <person name="Lodge J.D."/>
            <person name="Laessoe T."/>
            <person name="Pedersen O."/>
            <person name="Smith M.E."/>
            <person name="Kuyper T.W."/>
            <person name="Franco-Molano E.A."/>
            <person name="Baroni T.J."/>
            <person name="Aanen D.K."/>
        </authorList>
    </citation>
    <scope>NUCLEOTIDE SEQUENCE</scope>
    <source>
        <strain evidence="2">D49</strain>
    </source>
</reference>
<protein>
    <submittedName>
        <fullName evidence="2">Uncharacterized protein</fullName>
    </submittedName>
</protein>
<feature type="region of interest" description="Disordered" evidence="1">
    <location>
        <begin position="68"/>
        <end position="303"/>
    </location>
</feature>
<feature type="compositionally biased region" description="Low complexity" evidence="1">
    <location>
        <begin position="124"/>
        <end position="146"/>
    </location>
</feature>
<keyword evidence="3" id="KW-1185">Reference proteome</keyword>
<evidence type="ECO:0000313" key="2">
    <source>
        <dbReference type="EMBL" id="KAG5651248.1"/>
    </source>
</evidence>
<feature type="compositionally biased region" description="Low complexity" evidence="1">
    <location>
        <begin position="264"/>
        <end position="284"/>
    </location>
</feature>
<dbReference type="OrthoDB" id="3217643at2759"/>
<gene>
    <name evidence="2" type="ORF">H0H81_009320</name>
</gene>
<comment type="caution">
    <text evidence="2">The sequence shown here is derived from an EMBL/GenBank/DDBJ whole genome shotgun (WGS) entry which is preliminary data.</text>
</comment>
<dbReference type="Proteomes" id="UP000717328">
    <property type="component" value="Unassembled WGS sequence"/>
</dbReference>
<name>A0A9P7GJK8_9AGAR</name>
<evidence type="ECO:0000313" key="3">
    <source>
        <dbReference type="Proteomes" id="UP000717328"/>
    </source>
</evidence>
<feature type="compositionally biased region" description="Low complexity" evidence="1">
    <location>
        <begin position="92"/>
        <end position="110"/>
    </location>
</feature>
<feature type="compositionally biased region" description="Basic and acidic residues" evidence="1">
    <location>
        <begin position="157"/>
        <end position="167"/>
    </location>
</feature>
<feature type="region of interest" description="Disordered" evidence="1">
    <location>
        <begin position="333"/>
        <end position="357"/>
    </location>
</feature>
<proteinExistence type="predicted"/>
<evidence type="ECO:0000256" key="1">
    <source>
        <dbReference type="SAM" id="MobiDB-lite"/>
    </source>
</evidence>
<dbReference type="AlphaFoldDB" id="A0A9P7GJK8"/>
<dbReference type="EMBL" id="JABCKI010000271">
    <property type="protein sequence ID" value="KAG5651248.1"/>
    <property type="molecule type" value="Genomic_DNA"/>
</dbReference>
<feature type="compositionally biased region" description="Low complexity" evidence="1">
    <location>
        <begin position="201"/>
        <end position="211"/>
    </location>
</feature>
<organism evidence="2 3">
    <name type="scientific">Sphagnurus paluster</name>
    <dbReference type="NCBI Taxonomy" id="117069"/>
    <lineage>
        <taxon>Eukaryota</taxon>
        <taxon>Fungi</taxon>
        <taxon>Dikarya</taxon>
        <taxon>Basidiomycota</taxon>
        <taxon>Agaricomycotina</taxon>
        <taxon>Agaricomycetes</taxon>
        <taxon>Agaricomycetidae</taxon>
        <taxon>Agaricales</taxon>
        <taxon>Tricholomatineae</taxon>
        <taxon>Lyophyllaceae</taxon>
        <taxon>Sphagnurus</taxon>
    </lineage>
</organism>